<keyword evidence="4" id="KW-1185">Reference proteome</keyword>
<protein>
    <submittedName>
        <fullName evidence="3">Uncharacterized protein</fullName>
    </submittedName>
</protein>
<proteinExistence type="predicted"/>
<keyword evidence="1" id="KW-0175">Coiled coil</keyword>
<evidence type="ECO:0000256" key="2">
    <source>
        <dbReference type="SAM" id="MobiDB-lite"/>
    </source>
</evidence>
<comment type="caution">
    <text evidence="3">The sequence shown here is derived from an EMBL/GenBank/DDBJ whole genome shotgun (WGS) entry which is preliminary data.</text>
</comment>
<accession>A0ABN9WYT9</accession>
<feature type="coiled-coil region" evidence="1">
    <location>
        <begin position="66"/>
        <end position="143"/>
    </location>
</feature>
<feature type="non-terminal residue" evidence="3">
    <location>
        <position position="1"/>
    </location>
</feature>
<feature type="region of interest" description="Disordered" evidence="2">
    <location>
        <begin position="1"/>
        <end position="25"/>
    </location>
</feature>
<reference evidence="3" key="1">
    <citation type="submission" date="2023-10" db="EMBL/GenBank/DDBJ databases">
        <authorList>
            <person name="Chen Y."/>
            <person name="Shah S."/>
            <person name="Dougan E. K."/>
            <person name="Thang M."/>
            <person name="Chan C."/>
        </authorList>
    </citation>
    <scope>NUCLEOTIDE SEQUENCE [LARGE SCALE GENOMIC DNA]</scope>
</reference>
<dbReference type="Proteomes" id="UP001189429">
    <property type="component" value="Unassembled WGS sequence"/>
</dbReference>
<sequence>APAGRFLQQDPAALSAGAGTGPHPAGWTAEEAAVVHGALAAGAAFLQAHHEQGYYPSYAAQSGEIVGILKQLKDEMEADLSEAQKHESARAEEFDVLRKAKTAQIEAGEKMEEQKEDELAKTANDLAEAKEDLGQEKALLSENQAFLKNMKETCAEADKNWEQRKKARQDEMEGAGMEDTCL</sequence>
<gene>
    <name evidence="3" type="ORF">PCOR1329_LOCUS71789</name>
</gene>
<name>A0ABN9WYT9_9DINO</name>
<evidence type="ECO:0000313" key="4">
    <source>
        <dbReference type="Proteomes" id="UP001189429"/>
    </source>
</evidence>
<feature type="region of interest" description="Disordered" evidence="2">
    <location>
        <begin position="157"/>
        <end position="182"/>
    </location>
</feature>
<feature type="compositionally biased region" description="Basic and acidic residues" evidence="2">
    <location>
        <begin position="157"/>
        <end position="171"/>
    </location>
</feature>
<evidence type="ECO:0000256" key="1">
    <source>
        <dbReference type="SAM" id="Coils"/>
    </source>
</evidence>
<dbReference type="EMBL" id="CAUYUJ010019553">
    <property type="protein sequence ID" value="CAK0892040.1"/>
    <property type="molecule type" value="Genomic_DNA"/>
</dbReference>
<organism evidence="3 4">
    <name type="scientific">Prorocentrum cordatum</name>
    <dbReference type="NCBI Taxonomy" id="2364126"/>
    <lineage>
        <taxon>Eukaryota</taxon>
        <taxon>Sar</taxon>
        <taxon>Alveolata</taxon>
        <taxon>Dinophyceae</taxon>
        <taxon>Prorocentrales</taxon>
        <taxon>Prorocentraceae</taxon>
        <taxon>Prorocentrum</taxon>
    </lineage>
</organism>
<evidence type="ECO:0000313" key="3">
    <source>
        <dbReference type="EMBL" id="CAK0892040.1"/>
    </source>
</evidence>